<reference evidence="1 2" key="1">
    <citation type="submission" date="2016-10" db="EMBL/GenBank/DDBJ databases">
        <authorList>
            <person name="de Groot N.N."/>
        </authorList>
    </citation>
    <scope>NUCLEOTIDE SEQUENCE [LARGE SCALE GENOMIC DNA]</scope>
    <source>
        <strain evidence="1 2">L 420-91</strain>
    </source>
</reference>
<gene>
    <name evidence="1" type="ORF">SAMN04489735_100677</name>
</gene>
<proteinExistence type="predicted"/>
<dbReference type="AlphaFoldDB" id="A0A1G7YDG3"/>
<name>A0A1G7YDG3_ANETH</name>
<evidence type="ECO:0000313" key="1">
    <source>
        <dbReference type="EMBL" id="SDG94356.1"/>
    </source>
</evidence>
<evidence type="ECO:0000313" key="2">
    <source>
        <dbReference type="Proteomes" id="UP000198956"/>
    </source>
</evidence>
<accession>A0A1G7YDG3</accession>
<sequence>MLEPSNSADPIASSISVVDFGIQYERLYIEWCENLMKKLLRG</sequence>
<protein>
    <submittedName>
        <fullName evidence="1">Uncharacterized protein</fullName>
    </submittedName>
</protein>
<dbReference type="Proteomes" id="UP000198956">
    <property type="component" value="Unassembled WGS sequence"/>
</dbReference>
<dbReference type="EMBL" id="FNDE01000006">
    <property type="protein sequence ID" value="SDG94356.1"/>
    <property type="molecule type" value="Genomic_DNA"/>
</dbReference>
<organism evidence="1 2">
    <name type="scientific">Aneurinibacillus thermoaerophilus</name>
    <dbReference type="NCBI Taxonomy" id="143495"/>
    <lineage>
        <taxon>Bacteria</taxon>
        <taxon>Bacillati</taxon>
        <taxon>Bacillota</taxon>
        <taxon>Bacilli</taxon>
        <taxon>Bacillales</taxon>
        <taxon>Paenibacillaceae</taxon>
        <taxon>Aneurinibacillus group</taxon>
        <taxon>Aneurinibacillus</taxon>
    </lineage>
</organism>